<dbReference type="PANTHER" id="PTHR35578">
    <property type="entry name" value="PROLINE-RICH TRANSMEMBRANE PROTEIN 4-RELATED"/>
    <property type="match status" value="1"/>
</dbReference>
<feature type="compositionally biased region" description="Low complexity" evidence="7">
    <location>
        <begin position="444"/>
        <end position="453"/>
    </location>
</feature>
<feature type="transmembrane region" description="Helical" evidence="8">
    <location>
        <begin position="175"/>
        <end position="191"/>
    </location>
</feature>
<evidence type="ECO:0000256" key="1">
    <source>
        <dbReference type="ARBA" id="ARBA00004141"/>
    </source>
</evidence>
<proteinExistence type="predicted"/>
<reference evidence="10" key="3">
    <citation type="submission" date="2020-05" db="EMBL/GenBank/DDBJ databases">
        <title>Electrophorus electricus (electric eel) genome, fEleEle1, primary haplotype.</title>
        <authorList>
            <person name="Myers G."/>
            <person name="Meyer A."/>
            <person name="Fedrigo O."/>
            <person name="Formenti G."/>
            <person name="Rhie A."/>
            <person name="Tracey A."/>
            <person name="Sims Y."/>
            <person name="Jarvis E.D."/>
        </authorList>
    </citation>
    <scope>NUCLEOTIDE SEQUENCE [LARGE SCALE GENOMIC DNA]</scope>
</reference>
<keyword evidence="4" id="KW-0732">Signal</keyword>
<feature type="transmembrane region" description="Helical" evidence="8">
    <location>
        <begin position="136"/>
        <end position="155"/>
    </location>
</feature>
<feature type="transmembrane region" description="Helical" evidence="8">
    <location>
        <begin position="304"/>
        <end position="324"/>
    </location>
</feature>
<evidence type="ECO:0000313" key="10">
    <source>
        <dbReference type="Ensembl" id="ENSEEEP00000021119.2"/>
    </source>
</evidence>
<dbReference type="AlphaFoldDB" id="A0A4W4FBM6"/>
<feature type="region of interest" description="Disordered" evidence="7">
    <location>
        <begin position="549"/>
        <end position="571"/>
    </location>
</feature>
<comment type="subcellular location">
    <subcellularLocation>
        <location evidence="1">Membrane</location>
        <topology evidence="1">Multi-pass membrane protein</topology>
    </subcellularLocation>
</comment>
<evidence type="ECO:0000256" key="2">
    <source>
        <dbReference type="ARBA" id="ARBA00022553"/>
    </source>
</evidence>
<dbReference type="GeneTree" id="ENSGT00730000111591"/>
<reference evidence="10" key="5">
    <citation type="submission" date="2025-09" db="UniProtKB">
        <authorList>
            <consortium name="Ensembl"/>
        </authorList>
    </citation>
    <scope>IDENTIFICATION</scope>
</reference>
<dbReference type="OMA" id="WLFKKPP"/>
<dbReference type="Ensembl" id="ENSEEET00000021356.2">
    <property type="protein sequence ID" value="ENSEEEP00000021119.2"/>
    <property type="gene ID" value="ENSEEEG00000010303.2"/>
</dbReference>
<evidence type="ECO:0000256" key="4">
    <source>
        <dbReference type="ARBA" id="ARBA00022729"/>
    </source>
</evidence>
<feature type="compositionally biased region" description="Polar residues" evidence="7">
    <location>
        <begin position="549"/>
        <end position="564"/>
    </location>
</feature>
<feature type="transmembrane region" description="Helical" evidence="8">
    <location>
        <begin position="239"/>
        <end position="261"/>
    </location>
</feature>
<dbReference type="PANTHER" id="PTHR35578:SF6">
    <property type="entry name" value="PROLINE-RICH TRANSMEMBRANE PROTEIN 4"/>
    <property type="match status" value="1"/>
</dbReference>
<evidence type="ECO:0000256" key="6">
    <source>
        <dbReference type="ARBA" id="ARBA00023136"/>
    </source>
</evidence>
<organism evidence="10 11">
    <name type="scientific">Electrophorus electricus</name>
    <name type="common">Electric eel</name>
    <name type="synonym">Gymnotus electricus</name>
    <dbReference type="NCBI Taxonomy" id="8005"/>
    <lineage>
        <taxon>Eukaryota</taxon>
        <taxon>Metazoa</taxon>
        <taxon>Chordata</taxon>
        <taxon>Craniata</taxon>
        <taxon>Vertebrata</taxon>
        <taxon>Euteleostomi</taxon>
        <taxon>Actinopterygii</taxon>
        <taxon>Neopterygii</taxon>
        <taxon>Teleostei</taxon>
        <taxon>Ostariophysi</taxon>
        <taxon>Gymnotiformes</taxon>
        <taxon>Gymnotoidei</taxon>
        <taxon>Gymnotidae</taxon>
        <taxon>Electrophorus</taxon>
    </lineage>
</organism>
<name>A0A4W4FBM6_ELEEL</name>
<evidence type="ECO:0000256" key="3">
    <source>
        <dbReference type="ARBA" id="ARBA00022692"/>
    </source>
</evidence>
<gene>
    <name evidence="10" type="primary">PRRT4</name>
</gene>
<reference evidence="10" key="4">
    <citation type="submission" date="2025-08" db="UniProtKB">
        <authorList>
            <consortium name="Ensembl"/>
        </authorList>
    </citation>
    <scope>IDENTIFICATION</scope>
</reference>
<reference evidence="11" key="1">
    <citation type="journal article" date="2014" name="Science">
        <title>Nonhuman genetics. Genomic basis for the convergent evolution of electric organs.</title>
        <authorList>
            <person name="Gallant J.R."/>
            <person name="Traeger L.L."/>
            <person name="Volkening J.D."/>
            <person name="Moffett H."/>
            <person name="Chen P.H."/>
            <person name="Novina C.D."/>
            <person name="Phillips G.N.Jr."/>
            <person name="Anand R."/>
            <person name="Wells G.B."/>
            <person name="Pinch M."/>
            <person name="Guth R."/>
            <person name="Unguez G.A."/>
            <person name="Albert J.S."/>
            <person name="Zakon H.H."/>
            <person name="Samanta M.P."/>
            <person name="Sussman M.R."/>
        </authorList>
    </citation>
    <scope>NUCLEOTIDE SEQUENCE [LARGE SCALE GENOMIC DNA]</scope>
</reference>
<dbReference type="STRING" id="8005.ENSEEEP00000021119"/>
<feature type="transmembrane region" description="Helical" evidence="8">
    <location>
        <begin position="103"/>
        <end position="124"/>
    </location>
</feature>
<protein>
    <recommendedName>
        <fullName evidence="9">Proline-rich transmembrane protein 3/4 domain-containing protein</fullName>
    </recommendedName>
</protein>
<sequence>MLINILHISGLSVLDDGHDNDFMESSSQPDCNMDTTGACNSSDDLKINPYNNLFSTLSPASPMPSPGHMTPPHSAMTPPMLVPLLSDWNAALATWGLAWELQVYGLACIFSLVAALSALGLLCLPMRWPSDCTRFGLLHLLQLLAGSSRALWLFYDPYGQQGRLPAAWARLLHEATYPCLAAAFGLLLLLLSARSPAQLLLRSTLRRCSGLLAALVLVHTALVAGTVAVLRLFPGLPVAALLPASAFTLLSSLLAATYLLLYCRTYACARHIYQLSEASPEDPGHRGRRYPLAEASMWERAADLGLLSALFLLACAGLRVYAMVHAGGLAPWPWWGFQLSCRVCEAGVCLSLALVVTHPLLCCGVAPFKLGCCGSLLKRSSTGGAVTAKPPILSSGWSKRPGEKLGLCDSMAHHESESVPLYTLVEMPLSESDGLDLHFPSSPPRQASAQPPRAAKKARSVSRSPSLASLAGDSTADLRPPSPIDLRRSIDEALNNEALFRCSLFGSSRLSLSTRGPPDGQPCRGTSSESALYRTASCGEVDAPSVTFPSQQSGAAQKCSNSKSLCGGPRSHGGQAPYYSSFGTGRQSSLPRGVQLGNPTQKQYMMLGSSSRESLFEENPTHPQTDEQAVQAEFMSVCRQIDALSVSSDTIEL</sequence>
<keyword evidence="2" id="KW-0597">Phosphoprotein</keyword>
<evidence type="ECO:0000313" key="11">
    <source>
        <dbReference type="Proteomes" id="UP000314983"/>
    </source>
</evidence>
<dbReference type="InterPro" id="IPR059081">
    <property type="entry name" value="PRRT3-4"/>
</dbReference>
<keyword evidence="6 8" id="KW-0472">Membrane</keyword>
<evidence type="ECO:0000256" key="7">
    <source>
        <dbReference type="SAM" id="MobiDB-lite"/>
    </source>
</evidence>
<dbReference type="Pfam" id="PF25987">
    <property type="entry name" value="PRRT3"/>
    <property type="match status" value="1"/>
</dbReference>
<accession>A0A4W4FBM6</accession>
<evidence type="ECO:0000256" key="8">
    <source>
        <dbReference type="SAM" id="Phobius"/>
    </source>
</evidence>
<keyword evidence="3 8" id="KW-0812">Transmembrane</keyword>
<feature type="transmembrane region" description="Helical" evidence="8">
    <location>
        <begin position="211"/>
        <end position="233"/>
    </location>
</feature>
<keyword evidence="11" id="KW-1185">Reference proteome</keyword>
<keyword evidence="5 8" id="KW-1133">Transmembrane helix</keyword>
<dbReference type="Proteomes" id="UP000314983">
    <property type="component" value="Chromosome 4"/>
</dbReference>
<feature type="region of interest" description="Disordered" evidence="7">
    <location>
        <begin position="435"/>
        <end position="483"/>
    </location>
</feature>
<evidence type="ECO:0000259" key="9">
    <source>
        <dbReference type="Pfam" id="PF25987"/>
    </source>
</evidence>
<evidence type="ECO:0000256" key="5">
    <source>
        <dbReference type="ARBA" id="ARBA00022989"/>
    </source>
</evidence>
<feature type="domain" description="Proline-rich transmembrane protein 3/4" evidence="9">
    <location>
        <begin position="86"/>
        <end position="363"/>
    </location>
</feature>
<reference evidence="11" key="2">
    <citation type="journal article" date="2017" name="Sci. Adv.">
        <title>A tail of two voltages: Proteomic comparison of the three electric organs of the electric eel.</title>
        <authorList>
            <person name="Traeger L.L."/>
            <person name="Sabat G."/>
            <person name="Barrett-Wilt G.A."/>
            <person name="Wells G.B."/>
            <person name="Sussman M.R."/>
        </authorList>
    </citation>
    <scope>NUCLEOTIDE SEQUENCE [LARGE SCALE GENOMIC DNA]</scope>
</reference>
<dbReference type="InterPro" id="IPR052836">
    <property type="entry name" value="PRRT_domain-containing"/>
</dbReference>